<proteinExistence type="predicted"/>
<accession>A0AAN6ZXC3</accession>
<evidence type="ECO:0000256" key="1">
    <source>
        <dbReference type="SAM" id="MobiDB-lite"/>
    </source>
</evidence>
<dbReference type="Proteomes" id="UP001302745">
    <property type="component" value="Unassembled WGS sequence"/>
</dbReference>
<feature type="region of interest" description="Disordered" evidence="1">
    <location>
        <begin position="251"/>
        <end position="286"/>
    </location>
</feature>
<gene>
    <name evidence="2" type="ORF">C8A00DRAFT_14558</name>
</gene>
<feature type="region of interest" description="Disordered" evidence="1">
    <location>
        <begin position="423"/>
        <end position="464"/>
    </location>
</feature>
<feature type="region of interest" description="Disordered" evidence="1">
    <location>
        <begin position="339"/>
        <end position="411"/>
    </location>
</feature>
<name>A0AAN6ZXC3_9PEZI</name>
<feature type="compositionally biased region" description="Polar residues" evidence="1">
    <location>
        <begin position="426"/>
        <end position="435"/>
    </location>
</feature>
<feature type="region of interest" description="Disordered" evidence="1">
    <location>
        <begin position="64"/>
        <end position="103"/>
    </location>
</feature>
<comment type="caution">
    <text evidence="2">The sequence shown here is derived from an EMBL/GenBank/DDBJ whole genome shotgun (WGS) entry which is preliminary data.</text>
</comment>
<dbReference type="EMBL" id="MU856915">
    <property type="protein sequence ID" value="KAK4154327.1"/>
    <property type="molecule type" value="Genomic_DNA"/>
</dbReference>
<feature type="compositionally biased region" description="Polar residues" evidence="1">
    <location>
        <begin position="75"/>
        <end position="87"/>
    </location>
</feature>
<dbReference type="AlphaFoldDB" id="A0AAN6ZXC3"/>
<reference evidence="2" key="1">
    <citation type="journal article" date="2023" name="Mol. Phylogenet. Evol.">
        <title>Genome-scale phylogeny and comparative genomics of the fungal order Sordariales.</title>
        <authorList>
            <person name="Hensen N."/>
            <person name="Bonometti L."/>
            <person name="Westerberg I."/>
            <person name="Brannstrom I.O."/>
            <person name="Guillou S."/>
            <person name="Cros-Aarteil S."/>
            <person name="Calhoun S."/>
            <person name="Haridas S."/>
            <person name="Kuo A."/>
            <person name="Mondo S."/>
            <person name="Pangilinan J."/>
            <person name="Riley R."/>
            <person name="LaButti K."/>
            <person name="Andreopoulos B."/>
            <person name="Lipzen A."/>
            <person name="Chen C."/>
            <person name="Yan M."/>
            <person name="Daum C."/>
            <person name="Ng V."/>
            <person name="Clum A."/>
            <person name="Steindorff A."/>
            <person name="Ohm R.A."/>
            <person name="Martin F."/>
            <person name="Silar P."/>
            <person name="Natvig D.O."/>
            <person name="Lalanne C."/>
            <person name="Gautier V."/>
            <person name="Ament-Velasquez S.L."/>
            <person name="Kruys A."/>
            <person name="Hutchinson M.I."/>
            <person name="Powell A.J."/>
            <person name="Barry K."/>
            <person name="Miller A.N."/>
            <person name="Grigoriev I.V."/>
            <person name="Debuchy R."/>
            <person name="Gladieux P."/>
            <person name="Hiltunen Thoren M."/>
            <person name="Johannesson H."/>
        </authorList>
    </citation>
    <scope>NUCLEOTIDE SEQUENCE</scope>
    <source>
        <strain evidence="2">CBS 538.74</strain>
    </source>
</reference>
<reference evidence="2" key="2">
    <citation type="submission" date="2023-05" db="EMBL/GenBank/DDBJ databases">
        <authorList>
            <consortium name="Lawrence Berkeley National Laboratory"/>
            <person name="Steindorff A."/>
            <person name="Hensen N."/>
            <person name="Bonometti L."/>
            <person name="Westerberg I."/>
            <person name="Brannstrom I.O."/>
            <person name="Guillou S."/>
            <person name="Cros-Aarteil S."/>
            <person name="Calhoun S."/>
            <person name="Haridas S."/>
            <person name="Kuo A."/>
            <person name="Mondo S."/>
            <person name="Pangilinan J."/>
            <person name="Riley R."/>
            <person name="Labutti K."/>
            <person name="Andreopoulos B."/>
            <person name="Lipzen A."/>
            <person name="Chen C."/>
            <person name="Yanf M."/>
            <person name="Daum C."/>
            <person name="Ng V."/>
            <person name="Clum A."/>
            <person name="Ohm R."/>
            <person name="Martin F."/>
            <person name="Silar P."/>
            <person name="Natvig D."/>
            <person name="Lalanne C."/>
            <person name="Gautier V."/>
            <person name="Ament-Velasquez S.L."/>
            <person name="Kruys A."/>
            <person name="Hutchinson M.I."/>
            <person name="Powell A.J."/>
            <person name="Barry K."/>
            <person name="Miller A.N."/>
            <person name="Grigoriev I.V."/>
            <person name="Debuchy R."/>
            <person name="Gladieux P."/>
            <person name="Thoren M.H."/>
            <person name="Johannesson H."/>
        </authorList>
    </citation>
    <scope>NUCLEOTIDE SEQUENCE</scope>
    <source>
        <strain evidence="2">CBS 538.74</strain>
    </source>
</reference>
<keyword evidence="3" id="KW-1185">Reference proteome</keyword>
<feature type="compositionally biased region" description="Polar residues" evidence="1">
    <location>
        <begin position="396"/>
        <end position="408"/>
    </location>
</feature>
<evidence type="ECO:0000313" key="2">
    <source>
        <dbReference type="EMBL" id="KAK4154327.1"/>
    </source>
</evidence>
<protein>
    <submittedName>
        <fullName evidence="2">Uncharacterized protein</fullName>
    </submittedName>
</protein>
<sequence length="464" mass="50974">MDRANQSVPWLTPEVQANPHTRILVNGLEVELWQVAHLYGVNHDVPDPMIRSGATSTNIRALYSRPRDEEMASSYPPSDTYAGTTTEGRPLPDSPTLPSRTSVHRGLQCSSVCDDESHGLDTHDLLRMIDELVDEAWLNEAGEEETEYATTASEAAPLGTLTDAERTALSPLPLYANLSFPPPPYPPPTAPLPPLPHDERYGQSLVVLPGTELSSRETELAESLEIDRDNDTASDRTITPISSRRRLATTPQTREVPMPTARSPRSILTNPLPKFPHKPPPTARMPGVTQVVGRATSASIIRNHGPDGYRHYQQDAGLNEPLPKLPLSVVQHPLPSFLQNPPLFLQHPPDFSQQPPQYQRPRGDTGESPRPIKSKSSPNLEVPTRPVTPAADGDTGLTSRWSPDSSPEISRFKRVRNKFSLARLQPQKSRLFQTENEADESAAPVGNSTSDPSGPRRGSRKASQ</sequence>
<organism evidence="2 3">
    <name type="scientific">Chaetomidium leptoderma</name>
    <dbReference type="NCBI Taxonomy" id="669021"/>
    <lineage>
        <taxon>Eukaryota</taxon>
        <taxon>Fungi</taxon>
        <taxon>Dikarya</taxon>
        <taxon>Ascomycota</taxon>
        <taxon>Pezizomycotina</taxon>
        <taxon>Sordariomycetes</taxon>
        <taxon>Sordariomycetidae</taxon>
        <taxon>Sordariales</taxon>
        <taxon>Chaetomiaceae</taxon>
        <taxon>Chaetomidium</taxon>
    </lineage>
</organism>
<evidence type="ECO:0000313" key="3">
    <source>
        <dbReference type="Proteomes" id="UP001302745"/>
    </source>
</evidence>